<comment type="catalytic activity">
    <reaction evidence="1">
        <text>6-hydroxymethyl-7,8-dihydropterin + ATP = (7,8-dihydropterin-6-yl)methyl diphosphate + AMP + H(+)</text>
        <dbReference type="Rhea" id="RHEA:11412"/>
        <dbReference type="ChEBI" id="CHEBI:15378"/>
        <dbReference type="ChEBI" id="CHEBI:30616"/>
        <dbReference type="ChEBI" id="CHEBI:44841"/>
        <dbReference type="ChEBI" id="CHEBI:72950"/>
        <dbReference type="ChEBI" id="CHEBI:456215"/>
        <dbReference type="EC" id="2.7.6.3"/>
    </reaction>
</comment>
<keyword evidence="4 10" id="KW-0808">Transferase</keyword>
<sequence>MTQPHTATAVIALGSNLGDREATLARAVTALDALPASSILAVSSWHGTVALTLEGLDPEKPAYLNGVALLQTRLDPYTLLDALRQIELENGRERAERWGDRTLDLDLIALDELEIDSDVLQVPHPRAHERDFVLAPWLEVQPDAVLTGHGPVAALLAALTDGAPRPADTTLGGPA</sequence>
<dbReference type="EMBL" id="CP101497">
    <property type="protein sequence ID" value="UTT63304.1"/>
    <property type="molecule type" value="Genomic_DNA"/>
</dbReference>
<keyword evidence="6" id="KW-0418">Kinase</keyword>
<dbReference type="InterPro" id="IPR000550">
    <property type="entry name" value="Hppk"/>
</dbReference>
<organism evidence="10 11">
    <name type="scientific">Microcella humidisoli</name>
    <dbReference type="NCBI Taxonomy" id="2963406"/>
    <lineage>
        <taxon>Bacteria</taxon>
        <taxon>Bacillati</taxon>
        <taxon>Actinomycetota</taxon>
        <taxon>Actinomycetes</taxon>
        <taxon>Micrococcales</taxon>
        <taxon>Microbacteriaceae</taxon>
        <taxon>Microcella</taxon>
    </lineage>
</organism>
<dbReference type="InterPro" id="IPR035907">
    <property type="entry name" value="Hppk_sf"/>
</dbReference>
<dbReference type="CDD" id="cd00483">
    <property type="entry name" value="HPPK"/>
    <property type="match status" value="1"/>
</dbReference>
<reference evidence="10" key="1">
    <citation type="submission" date="2022-07" db="EMBL/GenBank/DDBJ databases">
        <title>Taxonomic analysis of Microcella humidisoli nov. sp., isolated from riverside soil.</title>
        <authorList>
            <person name="Molina K.M."/>
            <person name="Kim S.B."/>
        </authorList>
    </citation>
    <scope>NUCLEOTIDE SEQUENCE</scope>
    <source>
        <strain evidence="10">MMS21-STM10</strain>
    </source>
</reference>
<dbReference type="Pfam" id="PF01288">
    <property type="entry name" value="HPPK"/>
    <property type="match status" value="1"/>
</dbReference>
<evidence type="ECO:0000259" key="9">
    <source>
        <dbReference type="Pfam" id="PF01288"/>
    </source>
</evidence>
<keyword evidence="7" id="KW-0067">ATP-binding</keyword>
<evidence type="ECO:0000256" key="2">
    <source>
        <dbReference type="ARBA" id="ARBA00005051"/>
    </source>
</evidence>
<keyword evidence="5" id="KW-0547">Nucleotide-binding</keyword>
<evidence type="ECO:0000256" key="7">
    <source>
        <dbReference type="ARBA" id="ARBA00022840"/>
    </source>
</evidence>
<keyword evidence="11" id="KW-1185">Reference proteome</keyword>
<dbReference type="Proteomes" id="UP001060039">
    <property type="component" value="Chromosome"/>
</dbReference>
<dbReference type="SUPFAM" id="SSF55083">
    <property type="entry name" value="6-hydroxymethyl-7,8-dihydropterin pyrophosphokinase, HPPK"/>
    <property type="match status" value="1"/>
</dbReference>
<dbReference type="GO" id="GO:0003848">
    <property type="term" value="F:2-amino-4-hydroxy-6-hydroxymethyldihydropteridine diphosphokinase activity"/>
    <property type="evidence" value="ECO:0007669"/>
    <property type="project" value="UniProtKB-EC"/>
</dbReference>
<evidence type="ECO:0000313" key="10">
    <source>
        <dbReference type="EMBL" id="UTT63304.1"/>
    </source>
</evidence>
<dbReference type="PANTHER" id="PTHR43071">
    <property type="entry name" value="2-AMINO-4-HYDROXY-6-HYDROXYMETHYLDIHYDROPTERIDINE PYROPHOSPHOKINASE"/>
    <property type="match status" value="1"/>
</dbReference>
<evidence type="ECO:0000313" key="11">
    <source>
        <dbReference type="Proteomes" id="UP001060039"/>
    </source>
</evidence>
<keyword evidence="8" id="KW-0289">Folate biosynthesis</keyword>
<dbReference type="NCBIfam" id="TIGR01498">
    <property type="entry name" value="folK"/>
    <property type="match status" value="1"/>
</dbReference>
<evidence type="ECO:0000256" key="8">
    <source>
        <dbReference type="ARBA" id="ARBA00022909"/>
    </source>
</evidence>
<gene>
    <name evidence="10" type="primary">folK</name>
    <name evidence="10" type="ORF">NNL39_04150</name>
</gene>
<evidence type="ECO:0000256" key="4">
    <source>
        <dbReference type="ARBA" id="ARBA00022679"/>
    </source>
</evidence>
<dbReference type="PANTHER" id="PTHR43071:SF1">
    <property type="entry name" value="2-AMINO-4-HYDROXY-6-HYDROXYMETHYLDIHYDROPTERIDINE PYROPHOSPHOKINASE"/>
    <property type="match status" value="1"/>
</dbReference>
<evidence type="ECO:0000256" key="1">
    <source>
        <dbReference type="ARBA" id="ARBA00000198"/>
    </source>
</evidence>
<dbReference type="RefSeq" id="WP_255160436.1">
    <property type="nucleotide sequence ID" value="NZ_CP101497.1"/>
</dbReference>
<accession>A0ABY5FYV8</accession>
<protein>
    <recommendedName>
        <fullName evidence="3">2-amino-4-hydroxy-6-hydroxymethyldihydropteridine diphosphokinase</fullName>
        <ecNumber evidence="3">2.7.6.3</ecNumber>
    </recommendedName>
</protein>
<proteinExistence type="predicted"/>
<dbReference type="EC" id="2.7.6.3" evidence="3"/>
<comment type="pathway">
    <text evidence="2">Cofactor biosynthesis; tetrahydrofolate biosynthesis; 2-amino-4-hydroxy-6-hydroxymethyl-7,8-dihydropteridine diphosphate from 7,8-dihydroneopterin triphosphate: step 4/4.</text>
</comment>
<evidence type="ECO:0000256" key="5">
    <source>
        <dbReference type="ARBA" id="ARBA00022741"/>
    </source>
</evidence>
<name>A0ABY5FYV8_9MICO</name>
<dbReference type="Gene3D" id="3.30.70.560">
    <property type="entry name" value="7,8-Dihydro-6-hydroxymethylpterin-pyrophosphokinase HPPK"/>
    <property type="match status" value="1"/>
</dbReference>
<feature type="domain" description="7,8-dihydro-6-hydroxymethylpterin-pyrophosphokinase" evidence="9">
    <location>
        <begin position="10"/>
        <end position="142"/>
    </location>
</feature>
<evidence type="ECO:0000256" key="3">
    <source>
        <dbReference type="ARBA" id="ARBA00013253"/>
    </source>
</evidence>
<evidence type="ECO:0000256" key="6">
    <source>
        <dbReference type="ARBA" id="ARBA00022777"/>
    </source>
</evidence>